<dbReference type="InterPro" id="IPR050309">
    <property type="entry name" value="Type-B_Carboxylest/Lipase"/>
</dbReference>
<keyword evidence="1" id="KW-0732">Signal</keyword>
<evidence type="ECO:0000259" key="2">
    <source>
        <dbReference type="Pfam" id="PF00135"/>
    </source>
</evidence>
<organism evidence="3 4">
    <name type="scientific">Botrytis fragariae</name>
    <dbReference type="NCBI Taxonomy" id="1964551"/>
    <lineage>
        <taxon>Eukaryota</taxon>
        <taxon>Fungi</taxon>
        <taxon>Dikarya</taxon>
        <taxon>Ascomycota</taxon>
        <taxon>Pezizomycotina</taxon>
        <taxon>Leotiomycetes</taxon>
        <taxon>Helotiales</taxon>
        <taxon>Sclerotiniaceae</taxon>
        <taxon>Botrytis</taxon>
    </lineage>
</organism>
<protein>
    <submittedName>
        <fullName evidence="3">Putative carboxylesterase family protein (Secreted protein) protein</fullName>
    </submittedName>
</protein>
<dbReference type="Proteomes" id="UP000531561">
    <property type="component" value="Unassembled WGS sequence"/>
</dbReference>
<name>A0A8H6B1T4_9HELO</name>
<keyword evidence="4" id="KW-1185">Reference proteome</keyword>
<dbReference type="Gene3D" id="3.40.50.1820">
    <property type="entry name" value="alpha/beta hydrolase"/>
    <property type="match status" value="1"/>
</dbReference>
<dbReference type="GeneID" id="59256057"/>
<feature type="chain" id="PRO_5034302213" evidence="1">
    <location>
        <begin position="19"/>
        <end position="501"/>
    </location>
</feature>
<dbReference type="RefSeq" id="XP_037196519.1">
    <property type="nucleotide sequence ID" value="XM_037332365.1"/>
</dbReference>
<dbReference type="Pfam" id="PF00135">
    <property type="entry name" value="COesterase"/>
    <property type="match status" value="1"/>
</dbReference>
<dbReference type="PANTHER" id="PTHR11559">
    <property type="entry name" value="CARBOXYLESTERASE"/>
    <property type="match status" value="1"/>
</dbReference>
<evidence type="ECO:0000313" key="3">
    <source>
        <dbReference type="EMBL" id="KAF5877573.1"/>
    </source>
</evidence>
<dbReference type="OrthoDB" id="408631at2759"/>
<evidence type="ECO:0000313" key="4">
    <source>
        <dbReference type="Proteomes" id="UP000531561"/>
    </source>
</evidence>
<sequence length="501" mass="54509">MRLSSSVLAPLGATVVVAQNATASSSMPQVTLDYCTVQAAAANLSAGIYKYQNVRFAAAPLGDLRFAAPQWPPVETEVNDGTLAVSNVACTTAEDCLFMDIYVPANATGKKLPVLQWTYGAGANKSHTTPEGLYDLSKDFIFVTYNYRDGIAGVANGPTFTHEGGATNAAVRDTEQAYKWTRKYISAFGGDPDNIVALAFSAGSSQTLDQITRYGGNAEQLFARAYLTSPGTVPGAGHQQAEAFWQNVSTTVGCNGGGLDCMRAVNYTTLNAAVNDVVSLYSYTTQPRVDGDIISDTYEAEFYAGHYNWTGPLVITHELHEKNSDVTSGINSTADVADKIRMYFPGITDTIVDEILALYPESDYASPGLRFSDIEQSFELTSHNLALTNGLHNQTWNAMVALGEATHGTDQDYYWYSTYALSGDIQTSPVNVTTARIMQKYLLSFALTGNPNTLWPNDKMEWPLYNTSTNGVEIVFNTSMYLQADSLANAKSRFWNKALWY</sequence>
<dbReference type="AlphaFoldDB" id="A0A8H6B1T4"/>
<accession>A0A8H6B1T4</accession>
<proteinExistence type="predicted"/>
<gene>
    <name evidence="3" type="ORF">Bfra_001940</name>
</gene>
<dbReference type="SUPFAM" id="SSF53474">
    <property type="entry name" value="alpha/beta-Hydrolases"/>
    <property type="match status" value="1"/>
</dbReference>
<comment type="caution">
    <text evidence="3">The sequence shown here is derived from an EMBL/GenBank/DDBJ whole genome shotgun (WGS) entry which is preliminary data.</text>
</comment>
<dbReference type="EMBL" id="JABFCT010000003">
    <property type="protein sequence ID" value="KAF5877573.1"/>
    <property type="molecule type" value="Genomic_DNA"/>
</dbReference>
<feature type="domain" description="Carboxylesterase type B" evidence="2">
    <location>
        <begin position="29"/>
        <end position="320"/>
    </location>
</feature>
<evidence type="ECO:0000256" key="1">
    <source>
        <dbReference type="SAM" id="SignalP"/>
    </source>
</evidence>
<dbReference type="InterPro" id="IPR029058">
    <property type="entry name" value="AB_hydrolase_fold"/>
</dbReference>
<feature type="signal peptide" evidence="1">
    <location>
        <begin position="1"/>
        <end position="18"/>
    </location>
</feature>
<dbReference type="InterPro" id="IPR002018">
    <property type="entry name" value="CarbesteraseB"/>
</dbReference>
<reference evidence="3 4" key="1">
    <citation type="journal article" date="2020" name="Phytopathology">
        <title>A high-quality genome resource of Botrytis fragariae, a new and rapidly spreading fungal pathogen causing strawberry gray mold in the U.S.A.</title>
        <authorList>
            <person name="Wu Y."/>
            <person name="Saski C.A."/>
            <person name="Schnabel G."/>
            <person name="Xiao S."/>
            <person name="Hu M."/>
        </authorList>
    </citation>
    <scope>NUCLEOTIDE SEQUENCE [LARGE SCALE GENOMIC DNA]</scope>
    <source>
        <strain evidence="3 4">BVB16</strain>
    </source>
</reference>